<reference evidence="2 3" key="1">
    <citation type="submission" date="2018-11" db="EMBL/GenBank/DDBJ databases">
        <title>Genome sequence of Saitozyma podzolica DSM 27192.</title>
        <authorList>
            <person name="Aliyu H."/>
            <person name="Gorte O."/>
            <person name="Ochsenreither K."/>
        </authorList>
    </citation>
    <scope>NUCLEOTIDE SEQUENCE [LARGE SCALE GENOMIC DNA]</scope>
    <source>
        <strain evidence="2 3">DSM 27192</strain>
    </source>
</reference>
<evidence type="ECO:0000313" key="3">
    <source>
        <dbReference type="Proteomes" id="UP000279259"/>
    </source>
</evidence>
<dbReference type="EMBL" id="RSCD01000001">
    <property type="protein sequence ID" value="RSH95663.1"/>
    <property type="molecule type" value="Genomic_DNA"/>
</dbReference>
<gene>
    <name evidence="2" type="ORF">EHS25_000755</name>
</gene>
<organism evidence="2 3">
    <name type="scientific">Saitozyma podzolica</name>
    <dbReference type="NCBI Taxonomy" id="1890683"/>
    <lineage>
        <taxon>Eukaryota</taxon>
        <taxon>Fungi</taxon>
        <taxon>Dikarya</taxon>
        <taxon>Basidiomycota</taxon>
        <taxon>Agaricomycotina</taxon>
        <taxon>Tremellomycetes</taxon>
        <taxon>Tremellales</taxon>
        <taxon>Trimorphomycetaceae</taxon>
        <taxon>Saitozyma</taxon>
    </lineage>
</organism>
<name>A0A427YX54_9TREE</name>
<evidence type="ECO:0000313" key="2">
    <source>
        <dbReference type="EMBL" id="RSH95663.1"/>
    </source>
</evidence>
<feature type="region of interest" description="Disordered" evidence="1">
    <location>
        <begin position="214"/>
        <end position="248"/>
    </location>
</feature>
<feature type="compositionally biased region" description="Basic and acidic residues" evidence="1">
    <location>
        <begin position="237"/>
        <end position="248"/>
    </location>
</feature>
<comment type="caution">
    <text evidence="2">The sequence shown here is derived from an EMBL/GenBank/DDBJ whole genome shotgun (WGS) entry which is preliminary data.</text>
</comment>
<proteinExistence type="predicted"/>
<protein>
    <submittedName>
        <fullName evidence="2">Uncharacterized protein</fullName>
    </submittedName>
</protein>
<evidence type="ECO:0000256" key="1">
    <source>
        <dbReference type="SAM" id="MobiDB-lite"/>
    </source>
</evidence>
<feature type="compositionally biased region" description="Low complexity" evidence="1">
    <location>
        <begin position="219"/>
        <end position="236"/>
    </location>
</feature>
<accession>A0A427YX54</accession>
<keyword evidence="3" id="KW-1185">Reference proteome</keyword>
<dbReference type="AlphaFoldDB" id="A0A427YX54"/>
<dbReference type="Proteomes" id="UP000279259">
    <property type="component" value="Unassembled WGS sequence"/>
</dbReference>
<sequence length="248" mass="26929">MSGRASGISANPSAAHGGDCQCGHPECRQLQGLGAYLDLVLETNLHLVKIDSLAAELSRLNNNTAACENCKLSQQDSMALSDLLDEFLEWKKTFNDAETTDLHESYRRLKQSSSEASVSGTASATKVLSDLTTARNLLNTLTTYEKTPVHRNRIGLERKVYEESRRLLSLGDKVLCPYLAGRLETMRDETYIGNDTSALHFSLQVRRLLTHFRTGQTKDTGTGSAPTGGAAGTSSSKDADSDVKASRT</sequence>